<dbReference type="PANTHER" id="PTHR42778:SF1">
    <property type="entry name" value="2-AMINOETHYLPHOSPHONATE--PYRUVATE TRANSAMINASE"/>
    <property type="match status" value="1"/>
</dbReference>
<keyword evidence="2 7" id="KW-0032">Aminotransferase</keyword>
<keyword evidence="3 7" id="KW-0808">Transferase</keyword>
<evidence type="ECO:0000256" key="8">
    <source>
        <dbReference type="PIRSR" id="PIRSR000524-1"/>
    </source>
</evidence>
<evidence type="ECO:0000256" key="5">
    <source>
        <dbReference type="ARBA" id="ARBA00023317"/>
    </source>
</evidence>
<comment type="similarity">
    <text evidence="7">Belongs to the class-V pyridoxal-phosphate-dependent aminotransferase family. PhnW subfamily.</text>
</comment>
<dbReference type="GO" id="GO:0019700">
    <property type="term" value="P:organic phosphonate catabolic process"/>
    <property type="evidence" value="ECO:0007669"/>
    <property type="project" value="UniProtKB-UniRule"/>
</dbReference>
<dbReference type="HAMAP" id="MF_01376">
    <property type="entry name" value="PhnW_aminotrans_5"/>
    <property type="match status" value="1"/>
</dbReference>
<dbReference type="InterPro" id="IPR015422">
    <property type="entry name" value="PyrdxlP-dep_Trfase_small"/>
</dbReference>
<evidence type="ECO:0000256" key="9">
    <source>
        <dbReference type="PIRSR" id="PIRSR000524-50"/>
    </source>
</evidence>
<dbReference type="Gene3D" id="3.40.640.10">
    <property type="entry name" value="Type I PLP-dependent aspartate aminotransferase-like (Major domain)"/>
    <property type="match status" value="1"/>
</dbReference>
<dbReference type="PANTHER" id="PTHR42778">
    <property type="entry name" value="2-AMINOETHYLPHOSPHONATE--PYRUVATE TRANSAMINASE"/>
    <property type="match status" value="1"/>
</dbReference>
<name>A0A6J5GRI0_9BURK</name>
<comment type="function">
    <text evidence="7">Involved in phosphonate degradation.</text>
</comment>
<feature type="domain" description="Aminotransferase class V" evidence="11">
    <location>
        <begin position="42"/>
        <end position="315"/>
    </location>
</feature>
<evidence type="ECO:0000256" key="10">
    <source>
        <dbReference type="SAM" id="MobiDB-lite"/>
    </source>
</evidence>
<dbReference type="EMBL" id="CADIKL010000040">
    <property type="protein sequence ID" value="CAB3803312.1"/>
    <property type="molecule type" value="Genomic_DNA"/>
</dbReference>
<proteinExistence type="inferred from homology"/>
<evidence type="ECO:0000256" key="2">
    <source>
        <dbReference type="ARBA" id="ARBA00022576"/>
    </source>
</evidence>
<evidence type="ECO:0000256" key="3">
    <source>
        <dbReference type="ARBA" id="ARBA00022679"/>
    </source>
</evidence>
<sequence length="386" mass="41428">MTASSTSCPPATSETGDPLLLTPGPLTTSRTVKAAMVHDWGSRDANFIEINRSVLARLASVANGADDWVTVPMQGSGTFAVEAMLTTFVPANGEVLVLINGAYGKRAKRILEIAGRKTVVHETPEDTPPDLAQVEAILAGTPSITHVFTIHCETTSGILNPIAKIGALAHKYGKGFLVDSMSAFGALPLDVQTMHIDAVAASSNKCIEGVPGLGFVICRRETLKQTQGNATTLVLDLHEQWVNMEKTNQYRFTPPTHVIVAFHQALDEFDAEGGVAGRGARYRNNCRILLEGMRALGFKPLLPDALQAPIIVTFHMPEDPRFVFAQFYESLKARGYVIYPGKLTVADSFRIGCIGRIGEKEMRAALAAIGEVLDEMGVTGPVAKTA</sequence>
<feature type="binding site" evidence="8">
    <location>
        <position position="350"/>
    </location>
    <ligand>
        <name>substrate</name>
    </ligand>
</feature>
<comment type="subunit">
    <text evidence="7">Homodimer.</text>
</comment>
<dbReference type="NCBIfam" id="NF010006">
    <property type="entry name" value="PRK13479.1"/>
    <property type="match status" value="1"/>
</dbReference>
<keyword evidence="13" id="KW-1185">Reference proteome</keyword>
<comment type="cofactor">
    <cofactor evidence="1 7 9">
        <name>pyridoxal 5'-phosphate</name>
        <dbReference type="ChEBI" id="CHEBI:597326"/>
    </cofactor>
</comment>
<evidence type="ECO:0000256" key="6">
    <source>
        <dbReference type="ARBA" id="ARBA00049460"/>
    </source>
</evidence>
<keyword evidence="4 7" id="KW-0663">Pyridoxal phosphate</keyword>
<dbReference type="Gene3D" id="3.90.1150.10">
    <property type="entry name" value="Aspartate Aminotransferase, domain 1"/>
    <property type="match status" value="1"/>
</dbReference>
<dbReference type="Proteomes" id="UP000494119">
    <property type="component" value="Unassembled WGS sequence"/>
</dbReference>
<dbReference type="Pfam" id="PF00266">
    <property type="entry name" value="Aminotran_5"/>
    <property type="match status" value="1"/>
</dbReference>
<comment type="catalytic activity">
    <reaction evidence="6 7">
        <text>(2-aminoethyl)phosphonate + pyruvate = phosphonoacetaldehyde + L-alanine</text>
        <dbReference type="Rhea" id="RHEA:17021"/>
        <dbReference type="ChEBI" id="CHEBI:15361"/>
        <dbReference type="ChEBI" id="CHEBI:57418"/>
        <dbReference type="ChEBI" id="CHEBI:57972"/>
        <dbReference type="ChEBI" id="CHEBI:58383"/>
        <dbReference type="EC" id="2.6.1.37"/>
    </reaction>
</comment>
<dbReference type="InterPro" id="IPR015421">
    <property type="entry name" value="PyrdxlP-dep_Trfase_major"/>
</dbReference>
<protein>
    <recommendedName>
        <fullName evidence="7">2-aminoethylphosphonate--pyruvate transaminase</fullName>
        <ecNumber evidence="7">2.6.1.37</ecNumber>
    </recommendedName>
    <alternativeName>
        <fullName evidence="7">2-aminoethylphosphonate aminotransferase</fullName>
    </alternativeName>
    <alternativeName>
        <fullName evidence="7">AEP transaminase</fullName>
        <shortName evidence="7">AEPT</shortName>
    </alternativeName>
</protein>
<reference evidence="12 13" key="1">
    <citation type="submission" date="2020-04" db="EMBL/GenBank/DDBJ databases">
        <authorList>
            <person name="De Canck E."/>
        </authorList>
    </citation>
    <scope>NUCLEOTIDE SEQUENCE [LARGE SCALE GENOMIC DNA]</scope>
    <source>
        <strain evidence="12 13">LMG 28688</strain>
    </source>
</reference>
<dbReference type="PIRSF" id="PIRSF000524">
    <property type="entry name" value="SPT"/>
    <property type="match status" value="1"/>
</dbReference>
<dbReference type="RefSeq" id="WP_175197568.1">
    <property type="nucleotide sequence ID" value="NZ_CADIKL010000040.1"/>
</dbReference>
<dbReference type="InterPro" id="IPR015424">
    <property type="entry name" value="PyrdxlP-dep_Trfase"/>
</dbReference>
<dbReference type="InterPro" id="IPR012703">
    <property type="entry name" value="NH2EtPonate_pyrv_transaminase"/>
</dbReference>
<dbReference type="SUPFAM" id="SSF53383">
    <property type="entry name" value="PLP-dependent transferases"/>
    <property type="match status" value="1"/>
</dbReference>
<keyword evidence="5 7" id="KW-0670">Pyruvate</keyword>
<feature type="modified residue" description="N6-(pyridoxal phosphate)lysine" evidence="7 9">
    <location>
        <position position="205"/>
    </location>
</feature>
<evidence type="ECO:0000256" key="4">
    <source>
        <dbReference type="ARBA" id="ARBA00022898"/>
    </source>
</evidence>
<evidence type="ECO:0000313" key="13">
    <source>
        <dbReference type="Proteomes" id="UP000494119"/>
    </source>
</evidence>
<dbReference type="NCBIfam" id="TIGR02326">
    <property type="entry name" value="transamin_PhnW"/>
    <property type="match status" value="1"/>
</dbReference>
<dbReference type="InterPro" id="IPR024169">
    <property type="entry name" value="SP_NH2Trfase/AEP_transaminase"/>
</dbReference>
<dbReference type="NCBIfam" id="TIGR03301">
    <property type="entry name" value="PhnW-AepZ"/>
    <property type="match status" value="1"/>
</dbReference>
<evidence type="ECO:0000313" key="12">
    <source>
        <dbReference type="EMBL" id="CAB3803312.1"/>
    </source>
</evidence>
<dbReference type="GO" id="GO:0047304">
    <property type="term" value="F:2-aminoethylphosphonate-pyruvate transaminase activity"/>
    <property type="evidence" value="ECO:0007669"/>
    <property type="project" value="UniProtKB-UniRule"/>
</dbReference>
<evidence type="ECO:0000256" key="7">
    <source>
        <dbReference type="HAMAP-Rule" id="MF_01376"/>
    </source>
</evidence>
<dbReference type="AlphaFoldDB" id="A0A6J5GRI0"/>
<organism evidence="12 13">
    <name type="scientific">Paraburkholderia caffeinitolerans</name>
    <dbReference type="NCBI Taxonomy" id="1723730"/>
    <lineage>
        <taxon>Bacteria</taxon>
        <taxon>Pseudomonadati</taxon>
        <taxon>Pseudomonadota</taxon>
        <taxon>Betaproteobacteria</taxon>
        <taxon>Burkholderiales</taxon>
        <taxon>Burkholderiaceae</taxon>
        <taxon>Paraburkholderia</taxon>
    </lineage>
</organism>
<evidence type="ECO:0000259" key="11">
    <source>
        <dbReference type="Pfam" id="PF00266"/>
    </source>
</evidence>
<dbReference type="InterPro" id="IPR000192">
    <property type="entry name" value="Aminotrans_V_dom"/>
</dbReference>
<evidence type="ECO:0000256" key="1">
    <source>
        <dbReference type="ARBA" id="ARBA00001933"/>
    </source>
</evidence>
<dbReference type="EC" id="2.6.1.37" evidence="7"/>
<gene>
    <name evidence="12" type="primary">phnW_4</name>
    <name evidence="7" type="synonym">phnW</name>
    <name evidence="12" type="ORF">LMG28688_05750</name>
</gene>
<feature type="region of interest" description="Disordered" evidence="10">
    <location>
        <begin position="1"/>
        <end position="24"/>
    </location>
</feature>
<accession>A0A6J5GRI0</accession>